<comment type="caution">
    <text evidence="1">The sequence shown here is derived from an EMBL/GenBank/DDBJ whole genome shotgun (WGS) entry which is preliminary data.</text>
</comment>
<evidence type="ECO:0000313" key="1">
    <source>
        <dbReference type="EMBL" id="KAK2635959.1"/>
    </source>
</evidence>
<protein>
    <submittedName>
        <fullName evidence="1">Uncharacterized protein</fullName>
    </submittedName>
</protein>
<sequence>MQRGLARTLLDHNDILVGENNEDWGPSLFPFFNAKIKVSKGRMKKWLKANKKYPSSFKDIEVRLAVADRKANREWWTENLRKKHLSHISKLWMDLRREEQPWRQKSRVKWLKEGDKNSIILHFMANGRRRGNHISEISFDSTRVLDPTRVREGVLNFFKEHFSNV</sequence>
<evidence type="ECO:0000313" key="2">
    <source>
        <dbReference type="Proteomes" id="UP001280121"/>
    </source>
</evidence>
<gene>
    <name evidence="1" type="ORF">Ddye_030751</name>
</gene>
<dbReference type="Proteomes" id="UP001280121">
    <property type="component" value="Unassembled WGS sequence"/>
</dbReference>
<keyword evidence="2" id="KW-1185">Reference proteome</keyword>
<accession>A0AAD9THZ1</accession>
<name>A0AAD9THZ1_9ROSI</name>
<organism evidence="1 2">
    <name type="scientific">Dipteronia dyeriana</name>
    <dbReference type="NCBI Taxonomy" id="168575"/>
    <lineage>
        <taxon>Eukaryota</taxon>
        <taxon>Viridiplantae</taxon>
        <taxon>Streptophyta</taxon>
        <taxon>Embryophyta</taxon>
        <taxon>Tracheophyta</taxon>
        <taxon>Spermatophyta</taxon>
        <taxon>Magnoliopsida</taxon>
        <taxon>eudicotyledons</taxon>
        <taxon>Gunneridae</taxon>
        <taxon>Pentapetalae</taxon>
        <taxon>rosids</taxon>
        <taxon>malvids</taxon>
        <taxon>Sapindales</taxon>
        <taxon>Sapindaceae</taxon>
        <taxon>Hippocastanoideae</taxon>
        <taxon>Acereae</taxon>
        <taxon>Dipteronia</taxon>
    </lineage>
</organism>
<proteinExistence type="predicted"/>
<reference evidence="1" key="1">
    <citation type="journal article" date="2023" name="Plant J.">
        <title>Genome sequences and population genomics provide insights into the demographic history, inbreeding, and mutation load of two 'living fossil' tree species of Dipteronia.</title>
        <authorList>
            <person name="Feng Y."/>
            <person name="Comes H.P."/>
            <person name="Chen J."/>
            <person name="Zhu S."/>
            <person name="Lu R."/>
            <person name="Zhang X."/>
            <person name="Li P."/>
            <person name="Qiu J."/>
            <person name="Olsen K.M."/>
            <person name="Qiu Y."/>
        </authorList>
    </citation>
    <scope>NUCLEOTIDE SEQUENCE</scope>
    <source>
        <strain evidence="1">KIB01</strain>
    </source>
</reference>
<dbReference type="AlphaFoldDB" id="A0AAD9THZ1"/>
<dbReference type="EMBL" id="JANJYI010000009">
    <property type="protein sequence ID" value="KAK2635959.1"/>
    <property type="molecule type" value="Genomic_DNA"/>
</dbReference>